<dbReference type="EMBL" id="LXQA011258833">
    <property type="protein sequence ID" value="MCI90954.1"/>
    <property type="molecule type" value="Genomic_DNA"/>
</dbReference>
<feature type="non-terminal residue" evidence="1">
    <location>
        <position position="1"/>
    </location>
</feature>
<feature type="non-terminal residue" evidence="1">
    <location>
        <position position="46"/>
    </location>
</feature>
<dbReference type="Proteomes" id="UP000265520">
    <property type="component" value="Unassembled WGS sequence"/>
</dbReference>
<dbReference type="AlphaFoldDB" id="A0A392VRD3"/>
<organism evidence="1 2">
    <name type="scientific">Trifolium medium</name>
    <dbReference type="NCBI Taxonomy" id="97028"/>
    <lineage>
        <taxon>Eukaryota</taxon>
        <taxon>Viridiplantae</taxon>
        <taxon>Streptophyta</taxon>
        <taxon>Embryophyta</taxon>
        <taxon>Tracheophyta</taxon>
        <taxon>Spermatophyta</taxon>
        <taxon>Magnoliopsida</taxon>
        <taxon>eudicotyledons</taxon>
        <taxon>Gunneridae</taxon>
        <taxon>Pentapetalae</taxon>
        <taxon>rosids</taxon>
        <taxon>fabids</taxon>
        <taxon>Fabales</taxon>
        <taxon>Fabaceae</taxon>
        <taxon>Papilionoideae</taxon>
        <taxon>50 kb inversion clade</taxon>
        <taxon>NPAAA clade</taxon>
        <taxon>Hologalegina</taxon>
        <taxon>IRL clade</taxon>
        <taxon>Trifolieae</taxon>
        <taxon>Trifolium</taxon>
    </lineage>
</organism>
<protein>
    <submittedName>
        <fullName evidence="1">Uncharacterized protein</fullName>
    </submittedName>
</protein>
<keyword evidence="2" id="KW-1185">Reference proteome</keyword>
<name>A0A392VRD3_9FABA</name>
<comment type="caution">
    <text evidence="1">The sequence shown here is derived from an EMBL/GenBank/DDBJ whole genome shotgun (WGS) entry which is preliminary data.</text>
</comment>
<accession>A0A392VRD3</accession>
<reference evidence="1 2" key="1">
    <citation type="journal article" date="2018" name="Front. Plant Sci.">
        <title>Red Clover (Trifolium pratense) and Zigzag Clover (T. medium) - A Picture of Genomic Similarities and Differences.</title>
        <authorList>
            <person name="Dluhosova J."/>
            <person name="Istvanek J."/>
            <person name="Nedelnik J."/>
            <person name="Repkova J."/>
        </authorList>
    </citation>
    <scope>NUCLEOTIDE SEQUENCE [LARGE SCALE GENOMIC DNA]</scope>
    <source>
        <strain evidence="2">cv. 10/8</strain>
        <tissue evidence="1">Leaf</tissue>
    </source>
</reference>
<evidence type="ECO:0000313" key="1">
    <source>
        <dbReference type="EMBL" id="MCI90954.1"/>
    </source>
</evidence>
<proteinExistence type="predicted"/>
<evidence type="ECO:0000313" key="2">
    <source>
        <dbReference type="Proteomes" id="UP000265520"/>
    </source>
</evidence>
<sequence>EVRLPRLATASEKWRDTTEYFQVPGEKQRASSLLLAVARSATTQEQ</sequence>